<proteinExistence type="predicted"/>
<feature type="chain" id="PRO_5013380456" evidence="1">
    <location>
        <begin position="20"/>
        <end position="178"/>
    </location>
</feature>
<feature type="signal peptide" evidence="1">
    <location>
        <begin position="1"/>
        <end position="19"/>
    </location>
</feature>
<dbReference type="OrthoDB" id="7799064at2759"/>
<sequence>MKNNFIIFCLCILFSTTFGKLGLTVDDNYEKCASPEESFNTLDVSGAEIVTVNDTHSYLNGTAKFLVDLDPPWPIHFYIEKLYGNKWATTGVDRMFEDFCEDMHRPYEPWFKLMSHFKGCPYKKDELLVANMIRLNEFKMVYTPSFKGRWRATIEHYREIDGIRKKDCTRIYSEIAEE</sequence>
<gene>
    <name evidence="2" type="ORF">CLUMA_CG010521</name>
</gene>
<reference evidence="2 3" key="1">
    <citation type="submission" date="2015-04" db="EMBL/GenBank/DDBJ databases">
        <authorList>
            <person name="Syromyatnikov M.Y."/>
            <person name="Popov V.N."/>
        </authorList>
    </citation>
    <scope>NUCLEOTIDE SEQUENCE [LARGE SCALE GENOMIC DNA]</scope>
</reference>
<evidence type="ECO:0000313" key="3">
    <source>
        <dbReference type="Proteomes" id="UP000183832"/>
    </source>
</evidence>
<dbReference type="EMBL" id="CVRI01000047">
    <property type="protein sequence ID" value="CRK97124.1"/>
    <property type="molecule type" value="Genomic_DNA"/>
</dbReference>
<dbReference type="Proteomes" id="UP000183832">
    <property type="component" value="Unassembled WGS sequence"/>
</dbReference>
<dbReference type="AlphaFoldDB" id="A0A1J1IC36"/>
<keyword evidence="1" id="KW-0732">Signal</keyword>
<evidence type="ECO:0000313" key="2">
    <source>
        <dbReference type="EMBL" id="CRK97124.1"/>
    </source>
</evidence>
<accession>A0A1J1IC36</accession>
<evidence type="ECO:0000256" key="1">
    <source>
        <dbReference type="SAM" id="SignalP"/>
    </source>
</evidence>
<organism evidence="2 3">
    <name type="scientific">Clunio marinus</name>
    <dbReference type="NCBI Taxonomy" id="568069"/>
    <lineage>
        <taxon>Eukaryota</taxon>
        <taxon>Metazoa</taxon>
        <taxon>Ecdysozoa</taxon>
        <taxon>Arthropoda</taxon>
        <taxon>Hexapoda</taxon>
        <taxon>Insecta</taxon>
        <taxon>Pterygota</taxon>
        <taxon>Neoptera</taxon>
        <taxon>Endopterygota</taxon>
        <taxon>Diptera</taxon>
        <taxon>Nematocera</taxon>
        <taxon>Chironomoidea</taxon>
        <taxon>Chironomidae</taxon>
        <taxon>Clunio</taxon>
    </lineage>
</organism>
<name>A0A1J1IC36_9DIPT</name>
<keyword evidence="3" id="KW-1185">Reference proteome</keyword>
<protein>
    <submittedName>
        <fullName evidence="2">CLUMA_CG010521, isoform A</fullName>
    </submittedName>
</protein>